<proteinExistence type="inferred from homology"/>
<evidence type="ECO:0000313" key="15">
    <source>
        <dbReference type="EMBL" id="AYQ71652.1"/>
    </source>
</evidence>
<dbReference type="FunFam" id="3.40.980.10:FF:000004">
    <property type="entry name" value="Molybdopterin molybdenumtransferase"/>
    <property type="match status" value="1"/>
</dbReference>
<dbReference type="Gene3D" id="2.170.190.11">
    <property type="entry name" value="Molybdopterin biosynthesis moea protein, domain 3"/>
    <property type="match status" value="1"/>
</dbReference>
<protein>
    <recommendedName>
        <fullName evidence="6 13">Molybdopterin molybdenumtransferase</fullName>
        <ecNumber evidence="5 13">2.10.1.1</ecNumber>
    </recommendedName>
</protein>
<reference evidence="15 16" key="1">
    <citation type="submission" date="2018-10" db="EMBL/GenBank/DDBJ databases">
        <title>Genome Sequence of Cohnella sp.</title>
        <authorList>
            <person name="Srinivasan S."/>
            <person name="Kim M.K."/>
        </authorList>
    </citation>
    <scope>NUCLEOTIDE SEQUENCE [LARGE SCALE GENOMIC DNA]</scope>
    <source>
        <strain evidence="15 16">18JY8-7</strain>
    </source>
</reference>
<evidence type="ECO:0000256" key="3">
    <source>
        <dbReference type="ARBA" id="ARBA00005046"/>
    </source>
</evidence>
<dbReference type="KEGG" id="coh:EAV92_03105"/>
<evidence type="ECO:0000256" key="6">
    <source>
        <dbReference type="ARBA" id="ARBA00021108"/>
    </source>
</evidence>
<dbReference type="Pfam" id="PF00994">
    <property type="entry name" value="MoCF_biosynth"/>
    <property type="match status" value="1"/>
</dbReference>
<dbReference type="RefSeq" id="WP_123039715.1">
    <property type="nucleotide sequence ID" value="NZ_CP033433.1"/>
</dbReference>
<dbReference type="CDD" id="cd00887">
    <property type="entry name" value="MoeA"/>
    <property type="match status" value="1"/>
</dbReference>
<dbReference type="SUPFAM" id="SSF63882">
    <property type="entry name" value="MoeA N-terminal region -like"/>
    <property type="match status" value="1"/>
</dbReference>
<dbReference type="EMBL" id="CP033433">
    <property type="protein sequence ID" value="AYQ71652.1"/>
    <property type="molecule type" value="Genomic_DNA"/>
</dbReference>
<dbReference type="NCBIfam" id="TIGR00177">
    <property type="entry name" value="molyb_syn"/>
    <property type="match status" value="1"/>
</dbReference>
<comment type="pathway">
    <text evidence="3 13">Cofactor biosynthesis; molybdopterin biosynthesis.</text>
</comment>
<dbReference type="NCBIfam" id="NF045515">
    <property type="entry name" value="Glp_gephyrin"/>
    <property type="match status" value="1"/>
</dbReference>
<dbReference type="InterPro" id="IPR005111">
    <property type="entry name" value="MoeA_C_domain_IV"/>
</dbReference>
<accession>A0A3G3JTX1</accession>
<dbReference type="PANTHER" id="PTHR10192:SF5">
    <property type="entry name" value="GEPHYRIN"/>
    <property type="match status" value="1"/>
</dbReference>
<evidence type="ECO:0000256" key="1">
    <source>
        <dbReference type="ARBA" id="ARBA00001946"/>
    </source>
</evidence>
<gene>
    <name evidence="15" type="ORF">EAV92_03105</name>
</gene>
<keyword evidence="9 13" id="KW-0479">Metal-binding</keyword>
<evidence type="ECO:0000259" key="14">
    <source>
        <dbReference type="SMART" id="SM00852"/>
    </source>
</evidence>
<dbReference type="GO" id="GO:0006777">
    <property type="term" value="P:Mo-molybdopterin cofactor biosynthetic process"/>
    <property type="evidence" value="ECO:0007669"/>
    <property type="project" value="UniProtKB-UniRule"/>
</dbReference>
<keyword evidence="8 13" id="KW-0808">Transferase</keyword>
<keyword evidence="11 13" id="KW-0501">Molybdenum cofactor biosynthesis</keyword>
<dbReference type="SMART" id="SM00852">
    <property type="entry name" value="MoCF_biosynth"/>
    <property type="match status" value="1"/>
</dbReference>
<dbReference type="InterPro" id="IPR001453">
    <property type="entry name" value="MoaB/Mog_dom"/>
</dbReference>
<evidence type="ECO:0000256" key="10">
    <source>
        <dbReference type="ARBA" id="ARBA00022842"/>
    </source>
</evidence>
<keyword evidence="16" id="KW-1185">Reference proteome</keyword>
<evidence type="ECO:0000256" key="5">
    <source>
        <dbReference type="ARBA" id="ARBA00013269"/>
    </source>
</evidence>
<dbReference type="Pfam" id="PF03453">
    <property type="entry name" value="MoeA_N"/>
    <property type="match status" value="1"/>
</dbReference>
<dbReference type="InterPro" id="IPR036135">
    <property type="entry name" value="MoeA_linker/N_sf"/>
</dbReference>
<dbReference type="Gene3D" id="3.90.105.10">
    <property type="entry name" value="Molybdopterin biosynthesis moea protein, domain 2"/>
    <property type="match status" value="1"/>
</dbReference>
<comment type="similarity">
    <text evidence="4 13">Belongs to the MoeA family.</text>
</comment>
<evidence type="ECO:0000256" key="13">
    <source>
        <dbReference type="RuleBase" id="RU365090"/>
    </source>
</evidence>
<dbReference type="AlphaFoldDB" id="A0A3G3JTX1"/>
<evidence type="ECO:0000256" key="7">
    <source>
        <dbReference type="ARBA" id="ARBA00022505"/>
    </source>
</evidence>
<dbReference type="EC" id="2.10.1.1" evidence="5 13"/>
<dbReference type="GO" id="GO:0046872">
    <property type="term" value="F:metal ion binding"/>
    <property type="evidence" value="ECO:0007669"/>
    <property type="project" value="UniProtKB-UniRule"/>
</dbReference>
<evidence type="ECO:0000256" key="11">
    <source>
        <dbReference type="ARBA" id="ARBA00023150"/>
    </source>
</evidence>
<dbReference type="UniPathway" id="UPA00344"/>
<name>A0A3G3JTX1_9BACL</name>
<dbReference type="Gene3D" id="3.40.980.10">
    <property type="entry name" value="MoaB/Mog-like domain"/>
    <property type="match status" value="1"/>
</dbReference>
<dbReference type="InterPro" id="IPR036425">
    <property type="entry name" value="MoaB/Mog-like_dom_sf"/>
</dbReference>
<dbReference type="SUPFAM" id="SSF53218">
    <property type="entry name" value="Molybdenum cofactor biosynthesis proteins"/>
    <property type="match status" value="1"/>
</dbReference>
<dbReference type="SUPFAM" id="SSF63867">
    <property type="entry name" value="MoeA C-terminal domain-like"/>
    <property type="match status" value="1"/>
</dbReference>
<dbReference type="Gene3D" id="2.40.340.10">
    <property type="entry name" value="MoeA, C-terminal, domain IV"/>
    <property type="match status" value="1"/>
</dbReference>
<dbReference type="Pfam" id="PF03454">
    <property type="entry name" value="MoeA_C"/>
    <property type="match status" value="1"/>
</dbReference>
<evidence type="ECO:0000256" key="12">
    <source>
        <dbReference type="ARBA" id="ARBA00047317"/>
    </source>
</evidence>
<dbReference type="Proteomes" id="UP000269097">
    <property type="component" value="Chromosome"/>
</dbReference>
<keyword evidence="10 13" id="KW-0460">Magnesium</keyword>
<comment type="function">
    <text evidence="2 13">Catalyzes the insertion of molybdate into adenylated molybdopterin with the concomitant release of AMP.</text>
</comment>
<evidence type="ECO:0000313" key="16">
    <source>
        <dbReference type="Proteomes" id="UP000269097"/>
    </source>
</evidence>
<dbReference type="FunFam" id="2.170.190.11:FF:000001">
    <property type="entry name" value="Molybdopterin molybdenumtransferase"/>
    <property type="match status" value="1"/>
</dbReference>
<dbReference type="GO" id="GO:0061599">
    <property type="term" value="F:molybdopterin molybdotransferase activity"/>
    <property type="evidence" value="ECO:0007669"/>
    <property type="project" value="UniProtKB-UniRule"/>
</dbReference>
<feature type="domain" description="MoaB/Mog" evidence="14">
    <location>
        <begin position="196"/>
        <end position="334"/>
    </location>
</feature>
<dbReference type="InterPro" id="IPR038987">
    <property type="entry name" value="MoeA-like"/>
</dbReference>
<comment type="catalytic activity">
    <reaction evidence="12">
        <text>adenylyl-molybdopterin + molybdate = Mo-molybdopterin + AMP + H(+)</text>
        <dbReference type="Rhea" id="RHEA:35047"/>
        <dbReference type="ChEBI" id="CHEBI:15378"/>
        <dbReference type="ChEBI" id="CHEBI:36264"/>
        <dbReference type="ChEBI" id="CHEBI:62727"/>
        <dbReference type="ChEBI" id="CHEBI:71302"/>
        <dbReference type="ChEBI" id="CHEBI:456215"/>
        <dbReference type="EC" id="2.10.1.1"/>
    </reaction>
</comment>
<dbReference type="InterPro" id="IPR005110">
    <property type="entry name" value="MoeA_linker/N"/>
</dbReference>
<evidence type="ECO:0000256" key="4">
    <source>
        <dbReference type="ARBA" id="ARBA00010763"/>
    </source>
</evidence>
<comment type="cofactor">
    <cofactor evidence="1 13">
        <name>Mg(2+)</name>
        <dbReference type="ChEBI" id="CHEBI:18420"/>
    </cofactor>
</comment>
<dbReference type="PANTHER" id="PTHR10192">
    <property type="entry name" value="MOLYBDOPTERIN BIOSYNTHESIS PROTEIN"/>
    <property type="match status" value="1"/>
</dbReference>
<organism evidence="15 16">
    <name type="scientific">Cohnella candidum</name>
    <dbReference type="NCBI Taxonomy" id="2674991"/>
    <lineage>
        <taxon>Bacteria</taxon>
        <taxon>Bacillati</taxon>
        <taxon>Bacillota</taxon>
        <taxon>Bacilli</taxon>
        <taxon>Bacillales</taxon>
        <taxon>Paenibacillaceae</taxon>
        <taxon>Cohnella</taxon>
    </lineage>
</organism>
<evidence type="ECO:0000256" key="8">
    <source>
        <dbReference type="ARBA" id="ARBA00022679"/>
    </source>
</evidence>
<dbReference type="InterPro" id="IPR036688">
    <property type="entry name" value="MoeA_C_domain_IV_sf"/>
</dbReference>
<keyword evidence="7 13" id="KW-0500">Molybdenum</keyword>
<evidence type="ECO:0000256" key="9">
    <source>
        <dbReference type="ARBA" id="ARBA00022723"/>
    </source>
</evidence>
<sequence>MNASPLPDRFRRRAISPEEALGRILPRVNPLEAETVPLHDAWGRRLAEAVAAPHPLPPFRRSAMDGYAVRAEDLPAADSPEGVRLRVLESLPAGAVPRFAVGPGQAARIMTGGMMPEGADTVVMLEMTESDKSGGLDFVRIRKNVARGRNVAGIGSEVAAGTPLFAEGRRVGAGETALLAAFGFANVPVARRPRVGVLATGSELLGADEPLAPGRIRNSNAPMLAALLREAGAEPVLYGSVSDTPGEVESLIRQGLAENDLMITTGGVSVGDFDVLVDILARWEGETLFNKVTLRPGSPTTAAVLNGKLLLALSGNPGACFVGFHLFAAPVLRKMMRMPNPENATFQARLDEPFLKINAYPRYVRSRIEMRDGSAWVRPAGDDFSSLMTTIAEADSLMVIPPLKEGLERGTLVPVIPLGEWRSGSA</sequence>
<evidence type="ECO:0000256" key="2">
    <source>
        <dbReference type="ARBA" id="ARBA00002901"/>
    </source>
</evidence>
<dbReference type="GO" id="GO:0005829">
    <property type="term" value="C:cytosol"/>
    <property type="evidence" value="ECO:0007669"/>
    <property type="project" value="TreeGrafter"/>
</dbReference>